<name>A0A9E7C631_9ACTN</name>
<dbReference type="Proteomes" id="UP001162834">
    <property type="component" value="Chromosome"/>
</dbReference>
<sequence>MPILREVRRVLLVLCALLSLLAAAPAAHAALAWPSPTLQIGVDDEEGGAAALRASAPFGVRYHYLAGGVNTGQSWQGWATGGGSFVSSFIADSTANGMIPVFSYYELRQSRPGAGQSDEQQAVVGNLADRDTMRAWFEDLKVFFQKAGESGTPVVLQVEPDLWGYVQRQGGDDAAAVPAQVAATGMPDLRALPDTAAGVAQGVRRLRDTYAPNVRLGYQVSIWGTGKDIAVSNEGDEAVDALAARSVHFYRSLHTPFDTVFFEFADRDSGYAVKRDGRSADAAWWDAADFARFARYIGDVHAKLARPIVLWQIPLGNTLYRAMDDSPHHYADNRVQWLLGGASREHLKPFLDAGVVALLFGSGQGDGTCACDAARDGVTNPPPNGTATRESLSADDDGGYFRSRVNAYYQAGALPIPATTPAPPRAGKQPTRIPATLRHPGRFSTRAKVDRKVVRRGGSVRIRAAVRPTKSQRALVSIEVYRDGTQVFQRYFDHAVLRRGRARSFSATWKVGQDAAPGDYVVKLGVFAPGFDGLRSWNDHAARLRVD</sequence>
<gene>
    <name evidence="3" type="ORF">DSM104329_05038</name>
</gene>
<dbReference type="EMBL" id="CP087164">
    <property type="protein sequence ID" value="UGS38608.1"/>
    <property type="molecule type" value="Genomic_DNA"/>
</dbReference>
<proteinExistence type="predicted"/>
<dbReference type="AlphaFoldDB" id="A0A9E7C631"/>
<accession>A0A9E7C631</accession>
<evidence type="ECO:0000256" key="1">
    <source>
        <dbReference type="SAM" id="MobiDB-lite"/>
    </source>
</evidence>
<evidence type="ECO:0000313" key="3">
    <source>
        <dbReference type="EMBL" id="UGS38608.1"/>
    </source>
</evidence>
<keyword evidence="2" id="KW-0732">Signal</keyword>
<reference evidence="3" key="1">
    <citation type="journal article" date="2022" name="Int. J. Syst. Evol. Microbiol.">
        <title>Pseudomonas aegrilactucae sp. nov. and Pseudomonas morbosilactucae sp. nov., pathogens causing bacterial rot of lettuce in Japan.</title>
        <authorList>
            <person name="Sawada H."/>
            <person name="Fujikawa T."/>
            <person name="Satou M."/>
        </authorList>
    </citation>
    <scope>NUCLEOTIDE SEQUENCE</scope>
    <source>
        <strain evidence="3">0166_1</strain>
    </source>
</reference>
<evidence type="ECO:0000256" key="2">
    <source>
        <dbReference type="SAM" id="SignalP"/>
    </source>
</evidence>
<evidence type="ECO:0000313" key="4">
    <source>
        <dbReference type="Proteomes" id="UP001162834"/>
    </source>
</evidence>
<dbReference type="RefSeq" id="WP_259312627.1">
    <property type="nucleotide sequence ID" value="NZ_CP087164.1"/>
</dbReference>
<dbReference type="KEGG" id="sbae:DSM104329_05038"/>
<keyword evidence="4" id="KW-1185">Reference proteome</keyword>
<feature type="region of interest" description="Disordered" evidence="1">
    <location>
        <begin position="416"/>
        <end position="437"/>
    </location>
</feature>
<feature type="signal peptide" evidence="2">
    <location>
        <begin position="1"/>
        <end position="29"/>
    </location>
</feature>
<organism evidence="3 4">
    <name type="scientific">Capillimicrobium parvum</name>
    <dbReference type="NCBI Taxonomy" id="2884022"/>
    <lineage>
        <taxon>Bacteria</taxon>
        <taxon>Bacillati</taxon>
        <taxon>Actinomycetota</taxon>
        <taxon>Thermoleophilia</taxon>
        <taxon>Solirubrobacterales</taxon>
        <taxon>Capillimicrobiaceae</taxon>
        <taxon>Capillimicrobium</taxon>
    </lineage>
</organism>
<feature type="chain" id="PRO_5039637306" evidence="2">
    <location>
        <begin position="30"/>
        <end position="547"/>
    </location>
</feature>
<protein>
    <submittedName>
        <fullName evidence="3">Uncharacterized protein</fullName>
    </submittedName>
</protein>